<dbReference type="Proteomes" id="UP001139559">
    <property type="component" value="Unassembled WGS sequence"/>
</dbReference>
<evidence type="ECO:0000259" key="4">
    <source>
        <dbReference type="PROSITE" id="PS01124"/>
    </source>
</evidence>
<dbReference type="GO" id="GO:0000976">
    <property type="term" value="F:transcription cis-regulatory region binding"/>
    <property type="evidence" value="ECO:0007669"/>
    <property type="project" value="TreeGrafter"/>
</dbReference>
<dbReference type="GO" id="GO:0003700">
    <property type="term" value="F:DNA-binding transcription factor activity"/>
    <property type="evidence" value="ECO:0007669"/>
    <property type="project" value="InterPro"/>
</dbReference>
<dbReference type="PROSITE" id="PS00041">
    <property type="entry name" value="HTH_ARAC_FAMILY_1"/>
    <property type="match status" value="1"/>
</dbReference>
<dbReference type="SMART" id="SM00342">
    <property type="entry name" value="HTH_ARAC"/>
    <property type="match status" value="1"/>
</dbReference>
<keyword evidence="2" id="KW-0238">DNA-binding</keyword>
<feature type="domain" description="HTH araC/xylS-type" evidence="4">
    <location>
        <begin position="235"/>
        <end position="335"/>
    </location>
</feature>
<dbReference type="AlphaFoldDB" id="A0A9X2BIK6"/>
<comment type="caution">
    <text evidence="5">The sequence shown here is derived from an EMBL/GenBank/DDBJ whole genome shotgun (WGS) entry which is preliminary data.</text>
</comment>
<gene>
    <name evidence="5" type="ORF">KP803_16245</name>
</gene>
<dbReference type="InterPro" id="IPR018062">
    <property type="entry name" value="HTH_AraC-typ_CS"/>
</dbReference>
<dbReference type="PRINTS" id="PR00032">
    <property type="entry name" value="HTHARAC"/>
</dbReference>
<keyword evidence="3" id="KW-0804">Transcription</keyword>
<evidence type="ECO:0000256" key="2">
    <source>
        <dbReference type="ARBA" id="ARBA00023125"/>
    </source>
</evidence>
<dbReference type="RefSeq" id="WP_248009909.1">
    <property type="nucleotide sequence ID" value="NZ_JAJHVV010000010.1"/>
</dbReference>
<dbReference type="InterPro" id="IPR020449">
    <property type="entry name" value="Tscrpt_reg_AraC-type_HTH"/>
</dbReference>
<dbReference type="Pfam" id="PF12833">
    <property type="entry name" value="HTH_18"/>
    <property type="match status" value="1"/>
</dbReference>
<proteinExistence type="predicted"/>
<dbReference type="PANTHER" id="PTHR47894:SF1">
    <property type="entry name" value="HTH-TYPE TRANSCRIPTIONAL REGULATOR VQSM"/>
    <property type="match status" value="1"/>
</dbReference>
<evidence type="ECO:0000313" key="5">
    <source>
        <dbReference type="EMBL" id="MCK6264829.1"/>
    </source>
</evidence>
<organism evidence="5 6">
    <name type="scientific">Vibrio amylolyticus</name>
    <dbReference type="NCBI Taxonomy" id="2847292"/>
    <lineage>
        <taxon>Bacteria</taxon>
        <taxon>Pseudomonadati</taxon>
        <taxon>Pseudomonadota</taxon>
        <taxon>Gammaproteobacteria</taxon>
        <taxon>Vibrionales</taxon>
        <taxon>Vibrionaceae</taxon>
        <taxon>Vibrio</taxon>
    </lineage>
</organism>
<dbReference type="PANTHER" id="PTHR47894">
    <property type="entry name" value="HTH-TYPE TRANSCRIPTIONAL REGULATOR GADX"/>
    <property type="match status" value="1"/>
</dbReference>
<dbReference type="SUPFAM" id="SSF46689">
    <property type="entry name" value="Homeodomain-like"/>
    <property type="match status" value="1"/>
</dbReference>
<dbReference type="PROSITE" id="PS01124">
    <property type="entry name" value="HTH_ARAC_FAMILY_2"/>
    <property type="match status" value="1"/>
</dbReference>
<evidence type="ECO:0000256" key="1">
    <source>
        <dbReference type="ARBA" id="ARBA00023015"/>
    </source>
</evidence>
<evidence type="ECO:0000256" key="3">
    <source>
        <dbReference type="ARBA" id="ARBA00023163"/>
    </source>
</evidence>
<sequence>MSSPSILTTKYLVHSGWFKLLNSYRTEHLPSLEFDVEEIETRYMDVRSARQYYFDLQSASQNYKLPIEVAGNIDPLTFGSYSLALWTAPDLYTLLKVACEYCIVLGMPLDLQFYESRQGNVEIWFVTNEVGDKDGYVTNRGILLYITTLLTLLRRVCRTELDGIEVQLDSLFSENSASFQAVEKKFSCQFTSGHILRKIIFKRKSMFTSLATSEQDIHRVNMVLLREQMTELSTNNIVLRVRKALDSLDELSLANVNFVSQNMGMTARTLNRKLNEVSTHYRVVLENYKLEKALSLLSKSNLSVSIIAEKLGFSDVTAFSRAFKRWTGCTPSDYR</sequence>
<dbReference type="InterPro" id="IPR018060">
    <property type="entry name" value="HTH_AraC"/>
</dbReference>
<keyword evidence="1" id="KW-0805">Transcription regulation</keyword>
<accession>A0A9X2BIK6</accession>
<reference evidence="5" key="1">
    <citation type="submission" date="2021-11" db="EMBL/GenBank/DDBJ databases">
        <title>Vibrio ZSDE26 sp. nov. and Vibrio ZSDZ34 sp. nov., isolated from coastal seawater in Qingdao.</title>
        <authorList>
            <person name="Zhang P."/>
        </authorList>
    </citation>
    <scope>NUCLEOTIDE SEQUENCE</scope>
    <source>
        <strain evidence="5">ZSDE26</strain>
    </source>
</reference>
<evidence type="ECO:0000313" key="6">
    <source>
        <dbReference type="Proteomes" id="UP001139559"/>
    </source>
</evidence>
<protein>
    <submittedName>
        <fullName evidence="5">AraC family transcriptional regulator</fullName>
    </submittedName>
</protein>
<keyword evidence="6" id="KW-1185">Reference proteome</keyword>
<dbReference type="EMBL" id="JAJHVV010000010">
    <property type="protein sequence ID" value="MCK6264829.1"/>
    <property type="molecule type" value="Genomic_DNA"/>
</dbReference>
<name>A0A9X2BIK6_9VIBR</name>
<dbReference type="GO" id="GO:0005829">
    <property type="term" value="C:cytosol"/>
    <property type="evidence" value="ECO:0007669"/>
    <property type="project" value="TreeGrafter"/>
</dbReference>
<dbReference type="Gene3D" id="1.10.10.60">
    <property type="entry name" value="Homeodomain-like"/>
    <property type="match status" value="1"/>
</dbReference>
<dbReference type="InterPro" id="IPR009057">
    <property type="entry name" value="Homeodomain-like_sf"/>
</dbReference>